<dbReference type="AlphaFoldDB" id="A0AAV1QNJ4"/>
<keyword evidence="3" id="KW-1185">Reference proteome</keyword>
<name>A0AAV1QNJ4_9ROSI</name>
<dbReference type="EMBL" id="CAWUPB010000001">
    <property type="protein sequence ID" value="CAK7322415.1"/>
    <property type="molecule type" value="Genomic_DNA"/>
</dbReference>
<protein>
    <submittedName>
        <fullName evidence="2">Uncharacterized protein</fullName>
    </submittedName>
</protein>
<reference evidence="2 3" key="1">
    <citation type="submission" date="2024-01" db="EMBL/GenBank/DDBJ databases">
        <authorList>
            <person name="Waweru B."/>
        </authorList>
    </citation>
    <scope>NUCLEOTIDE SEQUENCE [LARGE SCALE GENOMIC DNA]</scope>
</reference>
<accession>A0AAV1QNJ4</accession>
<comment type="caution">
    <text evidence="2">The sequence shown here is derived from an EMBL/GenBank/DDBJ whole genome shotgun (WGS) entry which is preliminary data.</text>
</comment>
<gene>
    <name evidence="2" type="ORF">DCAF_LOCUS24</name>
</gene>
<evidence type="ECO:0000313" key="2">
    <source>
        <dbReference type="EMBL" id="CAK7322415.1"/>
    </source>
</evidence>
<feature type="region of interest" description="Disordered" evidence="1">
    <location>
        <begin position="1"/>
        <end position="66"/>
    </location>
</feature>
<evidence type="ECO:0000313" key="3">
    <source>
        <dbReference type="Proteomes" id="UP001314170"/>
    </source>
</evidence>
<organism evidence="2 3">
    <name type="scientific">Dovyalis caffra</name>
    <dbReference type="NCBI Taxonomy" id="77055"/>
    <lineage>
        <taxon>Eukaryota</taxon>
        <taxon>Viridiplantae</taxon>
        <taxon>Streptophyta</taxon>
        <taxon>Embryophyta</taxon>
        <taxon>Tracheophyta</taxon>
        <taxon>Spermatophyta</taxon>
        <taxon>Magnoliopsida</taxon>
        <taxon>eudicotyledons</taxon>
        <taxon>Gunneridae</taxon>
        <taxon>Pentapetalae</taxon>
        <taxon>rosids</taxon>
        <taxon>fabids</taxon>
        <taxon>Malpighiales</taxon>
        <taxon>Salicaceae</taxon>
        <taxon>Flacourtieae</taxon>
        <taxon>Dovyalis</taxon>
    </lineage>
</organism>
<dbReference type="Proteomes" id="UP001314170">
    <property type="component" value="Unassembled WGS sequence"/>
</dbReference>
<feature type="compositionally biased region" description="Basic and acidic residues" evidence="1">
    <location>
        <begin position="1"/>
        <end position="11"/>
    </location>
</feature>
<sequence length="103" mass="11760">MDRDKTTRVDRPAGQPEDFPGGPEEKERKPRTGRRMTPSFSRPGVSDEAIQNRQAKRPSFLNDRTPRSMFYLPMLNPLSLSFPHKLLSQEQSGGEHSSYPCEN</sequence>
<evidence type="ECO:0000256" key="1">
    <source>
        <dbReference type="SAM" id="MobiDB-lite"/>
    </source>
</evidence>
<proteinExistence type="predicted"/>